<keyword evidence="6 9" id="KW-0812">Transmembrane</keyword>
<dbReference type="PROSITE" id="PS00874">
    <property type="entry name" value="T2SP_F"/>
    <property type="match status" value="1"/>
</dbReference>
<dbReference type="Gene3D" id="1.20.81.30">
    <property type="entry name" value="Type II secretion system (T2SS), domain F"/>
    <property type="match status" value="2"/>
</dbReference>
<keyword evidence="3 9" id="KW-0813">Transport</keyword>
<dbReference type="InterPro" id="IPR003004">
    <property type="entry name" value="GspF/PilC"/>
</dbReference>
<dbReference type="AlphaFoldDB" id="A0A6I6FBI2"/>
<feature type="domain" description="Type II secretion system protein GspF" evidence="11">
    <location>
        <begin position="62"/>
        <end position="185"/>
    </location>
</feature>
<dbReference type="PRINTS" id="PR00812">
    <property type="entry name" value="BCTERIALGSPF"/>
</dbReference>
<accession>A0A6I6FBI2</accession>
<evidence type="ECO:0000256" key="9">
    <source>
        <dbReference type="RuleBase" id="RU003923"/>
    </source>
</evidence>
<dbReference type="PANTHER" id="PTHR30012:SF0">
    <property type="entry name" value="TYPE II SECRETION SYSTEM PROTEIN F-RELATED"/>
    <property type="match status" value="1"/>
</dbReference>
<evidence type="ECO:0000256" key="1">
    <source>
        <dbReference type="ARBA" id="ARBA00004429"/>
    </source>
</evidence>
<dbReference type="InterPro" id="IPR042094">
    <property type="entry name" value="T2SS_GspF_sf"/>
</dbReference>
<dbReference type="EMBL" id="CP046522">
    <property type="protein sequence ID" value="QGU95135.1"/>
    <property type="molecule type" value="Genomic_DNA"/>
</dbReference>
<dbReference type="InterPro" id="IPR018076">
    <property type="entry name" value="T2SS_GspF_dom"/>
</dbReference>
<evidence type="ECO:0000259" key="11">
    <source>
        <dbReference type="Pfam" id="PF00482"/>
    </source>
</evidence>
<dbReference type="Proteomes" id="UP000422764">
    <property type="component" value="Chromosome"/>
</dbReference>
<feature type="transmembrane region" description="Helical" evidence="10">
    <location>
        <begin position="208"/>
        <end position="233"/>
    </location>
</feature>
<evidence type="ECO:0000256" key="6">
    <source>
        <dbReference type="ARBA" id="ARBA00022692"/>
    </source>
</evidence>
<evidence type="ECO:0000256" key="7">
    <source>
        <dbReference type="ARBA" id="ARBA00022989"/>
    </source>
</evidence>
<sequence>MKTYKYKALDIEGKCVDGKFTLEDDRQLLYMIHKKGLFLLEYKLTRNKECFNKVNLKDISTFCKQFSEILRCGINLSKGLDILCRQKINPSIKDSLNIIKSDVENGKSISISMSNFSKVYPKFMIQMVQIGEHSGNLDRILYNLSKYYIERYNMQKKIKTALVYPASVLIITIAIVLFLVLKILPSFIEDIVKIDEMSAENMNKLMNINRAISGSHFKVIMLTILITVGFLYWKGYLNKALNYIKPKIPIMGKIHTDIDEVNIAKCLSILINSGIPIISALEIIRDSLNDESIKDKVFRVICNIKEGMDLSKALKKESLFDDLFISMISIGEETGNLEEMIDNAVTIHEFDINETASKISKLIEPITILILGGIIACIIINILIPIMNLIDSVGSIY</sequence>
<evidence type="ECO:0000256" key="4">
    <source>
        <dbReference type="ARBA" id="ARBA00022475"/>
    </source>
</evidence>
<keyword evidence="8 10" id="KW-0472">Membrane</keyword>
<gene>
    <name evidence="12" type="ORF">GOM49_08545</name>
</gene>
<feature type="transmembrane region" description="Helical" evidence="10">
    <location>
        <begin position="366"/>
        <end position="390"/>
    </location>
</feature>
<evidence type="ECO:0000313" key="13">
    <source>
        <dbReference type="Proteomes" id="UP000422764"/>
    </source>
</evidence>
<comment type="similarity">
    <text evidence="2 9">Belongs to the GSP F family.</text>
</comment>
<evidence type="ECO:0000256" key="10">
    <source>
        <dbReference type="SAM" id="Phobius"/>
    </source>
</evidence>
<protein>
    <submittedName>
        <fullName evidence="12">Type II secretion system F family protein</fullName>
    </submittedName>
</protein>
<feature type="domain" description="Type II secretion system protein GspF" evidence="11">
    <location>
        <begin position="266"/>
        <end position="385"/>
    </location>
</feature>
<dbReference type="PANTHER" id="PTHR30012">
    <property type="entry name" value="GENERAL SECRETION PATHWAY PROTEIN"/>
    <property type="match status" value="1"/>
</dbReference>
<evidence type="ECO:0000313" key="12">
    <source>
        <dbReference type="EMBL" id="QGU95135.1"/>
    </source>
</evidence>
<dbReference type="Pfam" id="PF00482">
    <property type="entry name" value="T2SSF"/>
    <property type="match status" value="2"/>
</dbReference>
<dbReference type="GO" id="GO:0009306">
    <property type="term" value="P:protein secretion"/>
    <property type="evidence" value="ECO:0007669"/>
    <property type="project" value="InterPro"/>
</dbReference>
<keyword evidence="4" id="KW-1003">Cell membrane</keyword>
<comment type="subcellular location">
    <subcellularLocation>
        <location evidence="1">Cell inner membrane</location>
        <topology evidence="1">Multi-pass membrane protein</topology>
    </subcellularLocation>
    <subcellularLocation>
        <location evidence="9">Cell membrane</location>
        <topology evidence="9">Multi-pass membrane protein</topology>
    </subcellularLocation>
</comment>
<keyword evidence="7 10" id="KW-1133">Transmembrane helix</keyword>
<feature type="transmembrane region" description="Helical" evidence="10">
    <location>
        <begin position="161"/>
        <end position="188"/>
    </location>
</feature>
<proteinExistence type="inferred from homology"/>
<reference evidence="12 13" key="1">
    <citation type="submission" date="2019-12" db="EMBL/GenBank/DDBJ databases">
        <title>Genome sequenceing of Clostridium bovifaecis.</title>
        <authorList>
            <person name="Yao Y."/>
        </authorList>
    </citation>
    <scope>NUCLEOTIDE SEQUENCE [LARGE SCALE GENOMIC DNA]</scope>
    <source>
        <strain evidence="12 13">BXX</strain>
    </source>
</reference>
<keyword evidence="5" id="KW-0997">Cell inner membrane</keyword>
<dbReference type="GO" id="GO:0005886">
    <property type="term" value="C:plasma membrane"/>
    <property type="evidence" value="ECO:0007669"/>
    <property type="project" value="UniProtKB-SubCell"/>
</dbReference>
<dbReference type="FunFam" id="1.20.81.30:FF:000001">
    <property type="entry name" value="Type II secretion system protein F"/>
    <property type="match status" value="1"/>
</dbReference>
<organism evidence="12 13">
    <name type="scientific">Clostridium bovifaecis</name>
    <dbReference type="NCBI Taxonomy" id="2184719"/>
    <lineage>
        <taxon>Bacteria</taxon>
        <taxon>Bacillati</taxon>
        <taxon>Bacillota</taxon>
        <taxon>Clostridia</taxon>
        <taxon>Eubacteriales</taxon>
        <taxon>Clostridiaceae</taxon>
        <taxon>Clostridium</taxon>
    </lineage>
</organism>
<evidence type="ECO:0000256" key="2">
    <source>
        <dbReference type="ARBA" id="ARBA00005745"/>
    </source>
</evidence>
<name>A0A6I6FBI2_9CLOT</name>
<dbReference type="InterPro" id="IPR001992">
    <property type="entry name" value="T2SS_GspF/T4SS_PilC_CS"/>
</dbReference>
<evidence type="ECO:0000256" key="8">
    <source>
        <dbReference type="ARBA" id="ARBA00023136"/>
    </source>
</evidence>
<keyword evidence="13" id="KW-1185">Reference proteome</keyword>
<evidence type="ECO:0000256" key="5">
    <source>
        <dbReference type="ARBA" id="ARBA00022519"/>
    </source>
</evidence>
<evidence type="ECO:0000256" key="3">
    <source>
        <dbReference type="ARBA" id="ARBA00022448"/>
    </source>
</evidence>